<dbReference type="Gene3D" id="3.30.40.10">
    <property type="entry name" value="Zinc/RING finger domain, C3HC4 (zinc finger)"/>
    <property type="match status" value="1"/>
</dbReference>
<dbReference type="Proteomes" id="UP001620645">
    <property type="component" value="Unassembled WGS sequence"/>
</dbReference>
<evidence type="ECO:0000256" key="2">
    <source>
        <dbReference type="ARBA" id="ARBA00022771"/>
    </source>
</evidence>
<keyword evidence="1" id="KW-0479">Metal-binding</keyword>
<dbReference type="InterPro" id="IPR013083">
    <property type="entry name" value="Znf_RING/FYVE/PHD"/>
</dbReference>
<dbReference type="InterPro" id="IPR001841">
    <property type="entry name" value="Znf_RING"/>
</dbReference>
<keyword evidence="8" id="KW-1185">Reference proteome</keyword>
<keyword evidence="2 4" id="KW-0863">Zinc-finger</keyword>
<proteinExistence type="predicted"/>
<dbReference type="SUPFAM" id="SSF57850">
    <property type="entry name" value="RING/U-box"/>
    <property type="match status" value="1"/>
</dbReference>
<dbReference type="PANTHER" id="PTHR45969">
    <property type="entry name" value="RING ZINC FINGER PROTEIN-RELATED"/>
    <property type="match status" value="1"/>
</dbReference>
<dbReference type="Pfam" id="PF13639">
    <property type="entry name" value="zf-RING_2"/>
    <property type="match status" value="1"/>
</dbReference>
<evidence type="ECO:0000256" key="1">
    <source>
        <dbReference type="ARBA" id="ARBA00022723"/>
    </source>
</evidence>
<sequence length="152" mass="16927">MFICNDTINLFNRTREALNNNFRVPQNDNTSLLAAFDQFPSIAVDNESDCAICLDQIRAGIHVKQLPSCEHIFHDDCIKLWIQGGHSACPMCRQQILAEAQNEHQMHDIASGAEMGNSSNDPSVIVQMDEEHQSQTSADEDEADQNAQIANV</sequence>
<evidence type="ECO:0000256" key="3">
    <source>
        <dbReference type="ARBA" id="ARBA00022833"/>
    </source>
</evidence>
<evidence type="ECO:0000256" key="5">
    <source>
        <dbReference type="SAM" id="MobiDB-lite"/>
    </source>
</evidence>
<gene>
    <name evidence="7" type="ORF">niasHS_016048</name>
</gene>
<organism evidence="7 8">
    <name type="scientific">Heterodera schachtii</name>
    <name type="common">Sugarbeet cyst nematode worm</name>
    <name type="synonym">Tylenchus schachtii</name>
    <dbReference type="NCBI Taxonomy" id="97005"/>
    <lineage>
        <taxon>Eukaryota</taxon>
        <taxon>Metazoa</taxon>
        <taxon>Ecdysozoa</taxon>
        <taxon>Nematoda</taxon>
        <taxon>Chromadorea</taxon>
        <taxon>Rhabditida</taxon>
        <taxon>Tylenchina</taxon>
        <taxon>Tylenchomorpha</taxon>
        <taxon>Tylenchoidea</taxon>
        <taxon>Heteroderidae</taxon>
        <taxon>Heteroderinae</taxon>
        <taxon>Heterodera</taxon>
    </lineage>
</organism>
<dbReference type="AlphaFoldDB" id="A0ABD2I3C9"/>
<dbReference type="GO" id="GO:0008270">
    <property type="term" value="F:zinc ion binding"/>
    <property type="evidence" value="ECO:0007669"/>
    <property type="project" value="UniProtKB-KW"/>
</dbReference>
<accession>A0ABD2I3C9</accession>
<dbReference type="SMART" id="SM00184">
    <property type="entry name" value="RING"/>
    <property type="match status" value="1"/>
</dbReference>
<protein>
    <recommendedName>
        <fullName evidence="6">RING-type domain-containing protein</fullName>
    </recommendedName>
</protein>
<evidence type="ECO:0000256" key="4">
    <source>
        <dbReference type="PROSITE-ProRule" id="PRU00175"/>
    </source>
</evidence>
<name>A0ABD2I3C9_HETSC</name>
<evidence type="ECO:0000313" key="8">
    <source>
        <dbReference type="Proteomes" id="UP001620645"/>
    </source>
</evidence>
<feature type="domain" description="RING-type" evidence="6">
    <location>
        <begin position="50"/>
        <end position="93"/>
    </location>
</feature>
<dbReference type="CDD" id="cd16473">
    <property type="entry name" value="RING-H2_RNF103"/>
    <property type="match status" value="1"/>
</dbReference>
<dbReference type="EMBL" id="JBICCN010000377">
    <property type="protein sequence ID" value="KAL3071965.1"/>
    <property type="molecule type" value="Genomic_DNA"/>
</dbReference>
<comment type="caution">
    <text evidence="7">The sequence shown here is derived from an EMBL/GenBank/DDBJ whole genome shotgun (WGS) entry which is preliminary data.</text>
</comment>
<feature type="region of interest" description="Disordered" evidence="5">
    <location>
        <begin position="128"/>
        <end position="152"/>
    </location>
</feature>
<evidence type="ECO:0000313" key="7">
    <source>
        <dbReference type="EMBL" id="KAL3071965.1"/>
    </source>
</evidence>
<dbReference type="PANTHER" id="PTHR45969:SF69">
    <property type="entry name" value="FINGER DOMAIN PROTEIN, PUTATIVE (AFU_ORTHOLOGUE AFUA_3G12190)-RELATED"/>
    <property type="match status" value="1"/>
</dbReference>
<dbReference type="PROSITE" id="PS50089">
    <property type="entry name" value="ZF_RING_2"/>
    <property type="match status" value="1"/>
</dbReference>
<keyword evidence="3" id="KW-0862">Zinc</keyword>
<reference evidence="7 8" key="1">
    <citation type="submission" date="2024-10" db="EMBL/GenBank/DDBJ databases">
        <authorList>
            <person name="Kim D."/>
        </authorList>
    </citation>
    <scope>NUCLEOTIDE SEQUENCE [LARGE SCALE GENOMIC DNA]</scope>
    <source>
        <strain evidence="7">Taebaek</strain>
    </source>
</reference>
<evidence type="ECO:0000259" key="6">
    <source>
        <dbReference type="PROSITE" id="PS50089"/>
    </source>
</evidence>